<dbReference type="Proteomes" id="UP000887568">
    <property type="component" value="Unplaced"/>
</dbReference>
<evidence type="ECO:0000256" key="7">
    <source>
        <dbReference type="ARBA" id="ARBA00022981"/>
    </source>
</evidence>
<evidence type="ECO:0000256" key="1">
    <source>
        <dbReference type="ARBA" id="ARBA00004323"/>
    </source>
</evidence>
<dbReference type="GeneID" id="119739109"/>
<dbReference type="OrthoDB" id="10264956at2759"/>
<dbReference type="GO" id="GO:0000139">
    <property type="term" value="C:Golgi membrane"/>
    <property type="evidence" value="ECO:0007669"/>
    <property type="project" value="UniProtKB-SubCell"/>
</dbReference>
<keyword evidence="13" id="KW-0325">Glycoprotein</keyword>
<organism evidence="15 16">
    <name type="scientific">Patiria miniata</name>
    <name type="common">Bat star</name>
    <name type="synonym">Asterina miniata</name>
    <dbReference type="NCBI Taxonomy" id="46514"/>
    <lineage>
        <taxon>Eukaryota</taxon>
        <taxon>Metazoa</taxon>
        <taxon>Echinodermata</taxon>
        <taxon>Eleutherozoa</taxon>
        <taxon>Asterozoa</taxon>
        <taxon>Asteroidea</taxon>
        <taxon>Valvatacea</taxon>
        <taxon>Valvatida</taxon>
        <taxon>Asterinidae</taxon>
        <taxon>Patiria</taxon>
    </lineage>
</organism>
<proteinExistence type="inferred from homology"/>
<evidence type="ECO:0000256" key="9">
    <source>
        <dbReference type="ARBA" id="ARBA00023034"/>
    </source>
</evidence>
<comment type="catalytic activity">
    <reaction evidence="14">
        <text>a ganglioside GM1b (d18:1(4E)) + CMP-N-acetyl-beta-neuraminate = a ganglioside GD1alpha (d18:1(4E)) + CMP + H(+)</text>
        <dbReference type="Rhea" id="RHEA:41968"/>
        <dbReference type="ChEBI" id="CHEBI:15378"/>
        <dbReference type="ChEBI" id="CHEBI:57812"/>
        <dbReference type="ChEBI" id="CHEBI:60377"/>
        <dbReference type="ChEBI" id="CHEBI:78568"/>
        <dbReference type="ChEBI" id="CHEBI:78569"/>
    </reaction>
    <physiologicalReaction direction="left-to-right" evidence="14">
        <dbReference type="Rhea" id="RHEA:41969"/>
    </physiologicalReaction>
</comment>
<dbReference type="PANTHER" id="PTHR45906:SF1">
    <property type="entry name" value="ALPHA-N-ACETYL-NEURAMINYL-2,3-BETA-GALACTOSYL-1, 3-N-ACETYL-GALACTOSAMINIDE ALPHA-2,6-SIALYLTRANSFERASE-LIKE"/>
    <property type="match status" value="1"/>
</dbReference>
<sequence>MAPFTLRCSSCAVVSSSGTLLGQGAGQEIDRHSCVIRMNMAPVEGYQNDVGERTSLRVMNFFMFNVNPYELPPNSQIMVWGLLPRKSHLENAQTLMRSLSAGSTIYGQTMQGEIEADQLFAEETGRKREMTNSWLSTGWFTLMIALEICQETHVYGMVPSYYCTMNGTADVPYHYYDSPWNKQCATYKDSETNSKGAHRFMTEKAVFARWAVKYNLSFHHPEWTIDRENLTRLDTPFVRSTLRRK</sequence>
<dbReference type="AlphaFoldDB" id="A0A914B2Z1"/>
<dbReference type="Pfam" id="PF00777">
    <property type="entry name" value="Glyco_transf_29"/>
    <property type="match status" value="2"/>
</dbReference>
<dbReference type="EnsemblMetazoa" id="XM_038213938.1">
    <property type="protein sequence ID" value="XP_038069866.1"/>
    <property type="gene ID" value="LOC119739109"/>
</dbReference>
<keyword evidence="8" id="KW-1133">Transmembrane helix</keyword>
<keyword evidence="10" id="KW-0443">Lipid metabolism</keyword>
<comment type="subcellular location">
    <subcellularLocation>
        <location evidence="1">Golgi apparatus membrane</location>
        <topology evidence="1">Single-pass type II membrane protein</topology>
    </subcellularLocation>
</comment>
<keyword evidence="3" id="KW-0328">Glycosyltransferase</keyword>
<evidence type="ECO:0000256" key="6">
    <source>
        <dbReference type="ARBA" id="ARBA00022968"/>
    </source>
</evidence>
<dbReference type="OMA" id="QRECEYY"/>
<evidence type="ECO:0000313" key="16">
    <source>
        <dbReference type="Proteomes" id="UP000887568"/>
    </source>
</evidence>
<dbReference type="Gene3D" id="3.90.1480.20">
    <property type="entry name" value="Glycosyl transferase family 29"/>
    <property type="match status" value="1"/>
</dbReference>
<keyword evidence="12" id="KW-1015">Disulfide bond</keyword>
<keyword evidence="11" id="KW-0472">Membrane</keyword>
<keyword evidence="6" id="KW-0735">Signal-anchor</keyword>
<evidence type="ECO:0000256" key="4">
    <source>
        <dbReference type="ARBA" id="ARBA00022679"/>
    </source>
</evidence>
<dbReference type="GO" id="GO:0001665">
    <property type="term" value="F:alpha-N-acetylgalactosaminide alpha-2,6-sialyltransferase activity"/>
    <property type="evidence" value="ECO:0007669"/>
    <property type="project" value="TreeGrafter"/>
</dbReference>
<comment type="similarity">
    <text evidence="2">Belongs to the glycosyltransferase 29 family.</text>
</comment>
<evidence type="ECO:0000256" key="13">
    <source>
        <dbReference type="ARBA" id="ARBA00023180"/>
    </source>
</evidence>
<accession>A0A914B2Z1</accession>
<dbReference type="InterPro" id="IPR038578">
    <property type="entry name" value="GT29-like_sf"/>
</dbReference>
<name>A0A914B2Z1_PATMI</name>
<evidence type="ECO:0000256" key="10">
    <source>
        <dbReference type="ARBA" id="ARBA00023098"/>
    </source>
</evidence>
<dbReference type="RefSeq" id="XP_038069866.1">
    <property type="nucleotide sequence ID" value="XM_038213938.1"/>
</dbReference>
<evidence type="ECO:0000256" key="2">
    <source>
        <dbReference type="ARBA" id="ARBA00006003"/>
    </source>
</evidence>
<keyword evidence="16" id="KW-1185">Reference proteome</keyword>
<dbReference type="PANTHER" id="PTHR45906">
    <property type="entry name" value="ALPHA-N-ACETYL-NEURAMINYL-2,3-BETA-GALACTOSYL-1, 3-N-ACETYL-GALACTOSAMINIDE ALPHA-2,6-SIALYLTRANSFERASE-LIKE"/>
    <property type="match status" value="1"/>
</dbReference>
<evidence type="ECO:0000256" key="14">
    <source>
        <dbReference type="ARBA" id="ARBA00043744"/>
    </source>
</evidence>
<evidence type="ECO:0000256" key="8">
    <source>
        <dbReference type="ARBA" id="ARBA00022989"/>
    </source>
</evidence>
<keyword evidence="4" id="KW-0808">Transferase</keyword>
<keyword evidence="7" id="KW-0730">Sialic acid</keyword>
<evidence type="ECO:0000256" key="12">
    <source>
        <dbReference type="ARBA" id="ARBA00023157"/>
    </source>
</evidence>
<keyword evidence="9" id="KW-0333">Golgi apparatus</keyword>
<keyword evidence="5" id="KW-0812">Transmembrane</keyword>
<reference evidence="15" key="1">
    <citation type="submission" date="2022-11" db="UniProtKB">
        <authorList>
            <consortium name="EnsemblMetazoa"/>
        </authorList>
    </citation>
    <scope>IDENTIFICATION</scope>
</reference>
<evidence type="ECO:0000256" key="11">
    <source>
        <dbReference type="ARBA" id="ARBA00023136"/>
    </source>
</evidence>
<dbReference type="GO" id="GO:0001574">
    <property type="term" value="P:ganglioside biosynthetic process"/>
    <property type="evidence" value="ECO:0007669"/>
    <property type="project" value="TreeGrafter"/>
</dbReference>
<evidence type="ECO:0000256" key="3">
    <source>
        <dbReference type="ARBA" id="ARBA00022676"/>
    </source>
</evidence>
<dbReference type="InterPro" id="IPR001675">
    <property type="entry name" value="Glyco_trans_29"/>
</dbReference>
<evidence type="ECO:0000256" key="5">
    <source>
        <dbReference type="ARBA" id="ARBA00022692"/>
    </source>
</evidence>
<evidence type="ECO:0000313" key="15">
    <source>
        <dbReference type="EnsemblMetazoa" id="XP_038069866.1"/>
    </source>
</evidence>
<protein>
    <submittedName>
        <fullName evidence="15">Uncharacterized protein</fullName>
    </submittedName>
</protein>